<feature type="transmembrane region" description="Helical" evidence="7">
    <location>
        <begin position="72"/>
        <end position="94"/>
    </location>
</feature>
<dbReference type="Proteomes" id="UP001431209">
    <property type="component" value="Unassembled WGS sequence"/>
</dbReference>
<evidence type="ECO:0000256" key="3">
    <source>
        <dbReference type="ARBA" id="ARBA00022692"/>
    </source>
</evidence>
<feature type="binding site" evidence="6">
    <location>
        <position position="270"/>
    </location>
    <ligand>
        <name>Zn(2+)</name>
        <dbReference type="ChEBI" id="CHEBI:29105"/>
    </ligand>
</feature>
<protein>
    <submittedName>
        <fullName evidence="8">Adiponectin receptor</fullName>
    </submittedName>
</protein>
<evidence type="ECO:0000256" key="2">
    <source>
        <dbReference type="ARBA" id="ARBA00007018"/>
    </source>
</evidence>
<evidence type="ECO:0000256" key="1">
    <source>
        <dbReference type="ARBA" id="ARBA00004141"/>
    </source>
</evidence>
<reference evidence="8 9" key="1">
    <citation type="submission" date="2024-03" db="EMBL/GenBank/DDBJ databases">
        <title>The Acrasis kona genome and developmental transcriptomes reveal deep origins of eukaryotic multicellular pathways.</title>
        <authorList>
            <person name="Sheikh S."/>
            <person name="Fu C.-J."/>
            <person name="Brown M.W."/>
            <person name="Baldauf S.L."/>
        </authorList>
    </citation>
    <scope>NUCLEOTIDE SEQUENCE [LARGE SCALE GENOMIC DNA]</scope>
    <source>
        <strain evidence="8 9">ATCC MYA-3509</strain>
    </source>
</reference>
<feature type="transmembrane region" description="Helical" evidence="7">
    <location>
        <begin position="201"/>
        <end position="223"/>
    </location>
</feature>
<keyword evidence="3 7" id="KW-0812">Transmembrane</keyword>
<dbReference type="InterPro" id="IPR004254">
    <property type="entry name" value="AdipoR/HlyIII-related"/>
</dbReference>
<feature type="binding site" evidence="6">
    <location>
        <position position="274"/>
    </location>
    <ligand>
        <name>Zn(2+)</name>
        <dbReference type="ChEBI" id="CHEBI:29105"/>
    </ligand>
</feature>
<proteinExistence type="inferred from homology"/>
<keyword evidence="6" id="KW-0479">Metal-binding</keyword>
<dbReference type="AlphaFoldDB" id="A0AAW2Z3D8"/>
<dbReference type="GO" id="GO:0038023">
    <property type="term" value="F:signaling receptor activity"/>
    <property type="evidence" value="ECO:0007669"/>
    <property type="project" value="TreeGrafter"/>
</dbReference>
<feature type="transmembrane region" description="Helical" evidence="7">
    <location>
        <begin position="106"/>
        <end position="126"/>
    </location>
</feature>
<organism evidence="8 9">
    <name type="scientific">Acrasis kona</name>
    <dbReference type="NCBI Taxonomy" id="1008807"/>
    <lineage>
        <taxon>Eukaryota</taxon>
        <taxon>Discoba</taxon>
        <taxon>Heterolobosea</taxon>
        <taxon>Tetramitia</taxon>
        <taxon>Eutetramitia</taxon>
        <taxon>Acrasidae</taxon>
        <taxon>Acrasis</taxon>
    </lineage>
</organism>
<comment type="caution">
    <text evidence="8">The sequence shown here is derived from an EMBL/GenBank/DDBJ whole genome shotgun (WGS) entry which is preliminary data.</text>
</comment>
<dbReference type="GO" id="GO:0016020">
    <property type="term" value="C:membrane"/>
    <property type="evidence" value="ECO:0007669"/>
    <property type="project" value="UniProtKB-SubCell"/>
</dbReference>
<dbReference type="Pfam" id="PF03006">
    <property type="entry name" value="HlyIII"/>
    <property type="match status" value="1"/>
</dbReference>
<feature type="transmembrane region" description="Helical" evidence="7">
    <location>
        <begin position="262"/>
        <end position="286"/>
    </location>
</feature>
<evidence type="ECO:0000256" key="7">
    <source>
        <dbReference type="SAM" id="Phobius"/>
    </source>
</evidence>
<dbReference type="GO" id="GO:0046872">
    <property type="term" value="F:metal ion binding"/>
    <property type="evidence" value="ECO:0007669"/>
    <property type="project" value="UniProtKB-KW"/>
</dbReference>
<keyword evidence="5 7" id="KW-0472">Membrane</keyword>
<keyword evidence="9" id="KW-1185">Reference proteome</keyword>
<keyword evidence="6" id="KW-0862">Zinc</keyword>
<comment type="similarity">
    <text evidence="2">Belongs to the ADIPOR family.</text>
</comment>
<feature type="transmembrane region" description="Helical" evidence="7">
    <location>
        <begin position="169"/>
        <end position="189"/>
    </location>
</feature>
<feature type="binding site" evidence="6">
    <location>
        <position position="124"/>
    </location>
    <ligand>
        <name>Zn(2+)</name>
        <dbReference type="ChEBI" id="CHEBI:29105"/>
    </ligand>
</feature>
<dbReference type="EMBL" id="JAOPGA020001034">
    <property type="protein sequence ID" value="KAL0484323.1"/>
    <property type="molecule type" value="Genomic_DNA"/>
</dbReference>
<evidence type="ECO:0000313" key="9">
    <source>
        <dbReference type="Proteomes" id="UP001431209"/>
    </source>
</evidence>
<accession>A0AAW2Z3D8</accession>
<keyword evidence="8" id="KW-0675">Receptor</keyword>
<evidence type="ECO:0000313" key="8">
    <source>
        <dbReference type="EMBL" id="KAL0484323.1"/>
    </source>
</evidence>
<comment type="subcellular location">
    <subcellularLocation>
        <location evidence="1">Membrane</location>
        <topology evidence="1">Multi-pass membrane protein</topology>
    </subcellularLocation>
</comment>
<name>A0AAW2Z3D8_9EUKA</name>
<evidence type="ECO:0000256" key="6">
    <source>
        <dbReference type="PIRSR" id="PIRSR604254-1"/>
    </source>
</evidence>
<keyword evidence="4 7" id="KW-1133">Transmembrane helix</keyword>
<sequence>MKGTIHNRKKTVEDNVPIDDDDTKCNKPIMCSTLSDYIPEYMKYEYILQGYRINISFKDSLLSLFSLHNETFNIWTALISFATFLYIGIDILFIERGMSFWEKVAYIVYTCSAIYTFLGSLLYHWFHCIDHSHHECLLRMDISGIGFLIMGSYYPPIYYSFQDVPNIGIMYLTLVTSMCLFCSAMFFIPKFSHDDYRIFRVFVFGCTALFGMIPLIHIFALHLGNLNTIWRVGSAVIELYLWYGLAVFFYASKIPEKYFPGLFDTIGCSHQFWHIFVFVATVVHYYRCTTTYSMMQNVIAGEHYRENLMMVSSSFK</sequence>
<dbReference type="PANTHER" id="PTHR20855">
    <property type="entry name" value="ADIPOR/PROGESTIN RECEPTOR-RELATED"/>
    <property type="match status" value="1"/>
</dbReference>
<dbReference type="PANTHER" id="PTHR20855:SF52">
    <property type="entry name" value="ADIPONECTIN RECEPTOR PROTEIN"/>
    <property type="match status" value="1"/>
</dbReference>
<evidence type="ECO:0000256" key="5">
    <source>
        <dbReference type="ARBA" id="ARBA00023136"/>
    </source>
</evidence>
<feature type="transmembrane region" description="Helical" evidence="7">
    <location>
        <begin position="229"/>
        <end position="250"/>
    </location>
</feature>
<evidence type="ECO:0000256" key="4">
    <source>
        <dbReference type="ARBA" id="ARBA00022989"/>
    </source>
</evidence>
<gene>
    <name evidence="8" type="ORF">AKO1_004984</name>
</gene>